<dbReference type="Gene3D" id="1.25.40.10">
    <property type="entry name" value="Tetratricopeptide repeat domain"/>
    <property type="match status" value="1"/>
</dbReference>
<proteinExistence type="predicted"/>
<dbReference type="EMBL" id="FONV01000012">
    <property type="protein sequence ID" value="SFF52398.1"/>
    <property type="molecule type" value="Genomic_DNA"/>
</dbReference>
<evidence type="ECO:0000313" key="2">
    <source>
        <dbReference type="Proteomes" id="UP000199645"/>
    </source>
</evidence>
<dbReference type="InterPro" id="IPR011990">
    <property type="entry name" value="TPR-like_helical_dom_sf"/>
</dbReference>
<gene>
    <name evidence="1" type="ORF">SAMN05421541_112118</name>
</gene>
<accession>A0A1I2JE67</accession>
<organism evidence="1 2">
    <name type="scientific">Actinoplanes philippinensis</name>
    <dbReference type="NCBI Taxonomy" id="35752"/>
    <lineage>
        <taxon>Bacteria</taxon>
        <taxon>Bacillati</taxon>
        <taxon>Actinomycetota</taxon>
        <taxon>Actinomycetes</taxon>
        <taxon>Micromonosporales</taxon>
        <taxon>Micromonosporaceae</taxon>
        <taxon>Actinoplanes</taxon>
    </lineage>
</organism>
<sequence>MRDTRHESEFGHGLATTLRRAGDVAGARERYERSLRPATAGRMAYSIARALTGLAACLEPDDPEAVSLRARAAALFREIGISSGPADVERGWSGDD</sequence>
<name>A0A1I2JE67_9ACTN</name>
<dbReference type="Proteomes" id="UP000199645">
    <property type="component" value="Unassembled WGS sequence"/>
</dbReference>
<protein>
    <recommendedName>
        <fullName evidence="3">Tetratricopeptide repeat-containing protein</fullName>
    </recommendedName>
</protein>
<evidence type="ECO:0000313" key="1">
    <source>
        <dbReference type="EMBL" id="SFF52398.1"/>
    </source>
</evidence>
<reference evidence="1 2" key="1">
    <citation type="submission" date="2016-10" db="EMBL/GenBank/DDBJ databases">
        <authorList>
            <person name="de Groot N.N."/>
        </authorList>
    </citation>
    <scope>NUCLEOTIDE SEQUENCE [LARGE SCALE GENOMIC DNA]</scope>
    <source>
        <strain evidence="1 2">DSM 43019</strain>
    </source>
</reference>
<dbReference type="STRING" id="35752.SAMN05421541_112118"/>
<keyword evidence="2" id="KW-1185">Reference proteome</keyword>
<dbReference type="AlphaFoldDB" id="A0A1I2JE67"/>
<evidence type="ECO:0008006" key="3">
    <source>
        <dbReference type="Google" id="ProtNLM"/>
    </source>
</evidence>